<comment type="caution">
    <text evidence="2">The sequence shown here is derived from an EMBL/GenBank/DDBJ whole genome shotgun (WGS) entry which is preliminary data.</text>
</comment>
<dbReference type="EMBL" id="MTKT01005527">
    <property type="protein sequence ID" value="OWM66828.1"/>
    <property type="molecule type" value="Genomic_DNA"/>
</dbReference>
<evidence type="ECO:0000256" key="1">
    <source>
        <dbReference type="SAM" id="MobiDB-lite"/>
    </source>
</evidence>
<accession>A0A218W2Y7</accession>
<gene>
    <name evidence="2" type="ORF">CDL15_Pgr002623</name>
</gene>
<sequence length="141" mass="16076">MIHCFNFVIRTASIQSAEKEREKAMGAIKLKAITVYHRRNNTNSCNQKSLIEIEIRRITSLSMPLQNNNFMGFLNPNPDGNQRTGGAPDSDESRESLAAGYRDVVLRESLLQRSCFSLFFAPKMHRGKITDEQPVCREQRS</sequence>
<feature type="region of interest" description="Disordered" evidence="1">
    <location>
        <begin position="74"/>
        <end position="95"/>
    </location>
</feature>
<dbReference type="Proteomes" id="UP000197138">
    <property type="component" value="Unassembled WGS sequence"/>
</dbReference>
<name>A0A218W2Y7_PUNGR</name>
<reference evidence="3" key="1">
    <citation type="journal article" date="2017" name="Plant J.">
        <title>The pomegranate (Punica granatum L.) genome and the genomics of punicalagin biosynthesis.</title>
        <authorList>
            <person name="Qin G."/>
            <person name="Xu C."/>
            <person name="Ming R."/>
            <person name="Tang H."/>
            <person name="Guyot R."/>
            <person name="Kramer E.M."/>
            <person name="Hu Y."/>
            <person name="Yi X."/>
            <person name="Qi Y."/>
            <person name="Xu X."/>
            <person name="Gao Z."/>
            <person name="Pan H."/>
            <person name="Jian J."/>
            <person name="Tian Y."/>
            <person name="Yue Z."/>
            <person name="Xu Y."/>
        </authorList>
    </citation>
    <scope>NUCLEOTIDE SEQUENCE [LARGE SCALE GENOMIC DNA]</scope>
    <source>
        <strain evidence="3">cv. Dabenzi</strain>
    </source>
</reference>
<protein>
    <submittedName>
        <fullName evidence="2">Uncharacterized protein</fullName>
    </submittedName>
</protein>
<organism evidence="2 3">
    <name type="scientific">Punica granatum</name>
    <name type="common">Pomegranate</name>
    <dbReference type="NCBI Taxonomy" id="22663"/>
    <lineage>
        <taxon>Eukaryota</taxon>
        <taxon>Viridiplantae</taxon>
        <taxon>Streptophyta</taxon>
        <taxon>Embryophyta</taxon>
        <taxon>Tracheophyta</taxon>
        <taxon>Spermatophyta</taxon>
        <taxon>Magnoliopsida</taxon>
        <taxon>eudicotyledons</taxon>
        <taxon>Gunneridae</taxon>
        <taxon>Pentapetalae</taxon>
        <taxon>rosids</taxon>
        <taxon>malvids</taxon>
        <taxon>Myrtales</taxon>
        <taxon>Lythraceae</taxon>
        <taxon>Punica</taxon>
    </lineage>
</organism>
<dbReference type="AlphaFoldDB" id="A0A218W2Y7"/>
<evidence type="ECO:0000313" key="3">
    <source>
        <dbReference type="Proteomes" id="UP000197138"/>
    </source>
</evidence>
<evidence type="ECO:0000313" key="2">
    <source>
        <dbReference type="EMBL" id="OWM66828.1"/>
    </source>
</evidence>
<proteinExistence type="predicted"/>